<gene>
    <name evidence="1" type="ORF">DPMN_151824</name>
</gene>
<name>A0A9D4J6W1_DREPO</name>
<evidence type="ECO:0000313" key="1">
    <source>
        <dbReference type="EMBL" id="KAH3798229.1"/>
    </source>
</evidence>
<dbReference type="Proteomes" id="UP000828390">
    <property type="component" value="Unassembled WGS sequence"/>
</dbReference>
<proteinExistence type="predicted"/>
<keyword evidence="2" id="KW-1185">Reference proteome</keyword>
<reference evidence="1" key="2">
    <citation type="submission" date="2020-11" db="EMBL/GenBank/DDBJ databases">
        <authorList>
            <person name="McCartney M.A."/>
            <person name="Auch B."/>
            <person name="Kono T."/>
            <person name="Mallez S."/>
            <person name="Becker A."/>
            <person name="Gohl D.M."/>
            <person name="Silverstein K.A.T."/>
            <person name="Koren S."/>
            <person name="Bechman K.B."/>
            <person name="Herman A."/>
            <person name="Abrahante J.E."/>
            <person name="Garbe J."/>
        </authorList>
    </citation>
    <scope>NUCLEOTIDE SEQUENCE</scope>
    <source>
        <strain evidence="1">Duluth1</strain>
        <tissue evidence="1">Whole animal</tissue>
    </source>
</reference>
<organism evidence="1 2">
    <name type="scientific">Dreissena polymorpha</name>
    <name type="common">Zebra mussel</name>
    <name type="synonym">Mytilus polymorpha</name>
    <dbReference type="NCBI Taxonomy" id="45954"/>
    <lineage>
        <taxon>Eukaryota</taxon>
        <taxon>Metazoa</taxon>
        <taxon>Spiralia</taxon>
        <taxon>Lophotrochozoa</taxon>
        <taxon>Mollusca</taxon>
        <taxon>Bivalvia</taxon>
        <taxon>Autobranchia</taxon>
        <taxon>Heteroconchia</taxon>
        <taxon>Euheterodonta</taxon>
        <taxon>Imparidentia</taxon>
        <taxon>Neoheterodontei</taxon>
        <taxon>Myida</taxon>
        <taxon>Dreissenoidea</taxon>
        <taxon>Dreissenidae</taxon>
        <taxon>Dreissena</taxon>
    </lineage>
</organism>
<dbReference type="EMBL" id="JAIWYP010000007">
    <property type="protein sequence ID" value="KAH3798229.1"/>
    <property type="molecule type" value="Genomic_DNA"/>
</dbReference>
<reference evidence="1" key="1">
    <citation type="journal article" date="2019" name="bioRxiv">
        <title>The Genome of the Zebra Mussel, Dreissena polymorpha: A Resource for Invasive Species Research.</title>
        <authorList>
            <person name="McCartney M.A."/>
            <person name="Auch B."/>
            <person name="Kono T."/>
            <person name="Mallez S."/>
            <person name="Zhang Y."/>
            <person name="Obille A."/>
            <person name="Becker A."/>
            <person name="Abrahante J.E."/>
            <person name="Garbe J."/>
            <person name="Badalamenti J.P."/>
            <person name="Herman A."/>
            <person name="Mangelson H."/>
            <person name="Liachko I."/>
            <person name="Sullivan S."/>
            <person name="Sone E.D."/>
            <person name="Koren S."/>
            <person name="Silverstein K.A.T."/>
            <person name="Beckman K.B."/>
            <person name="Gohl D.M."/>
        </authorList>
    </citation>
    <scope>NUCLEOTIDE SEQUENCE</scope>
    <source>
        <strain evidence="1">Duluth1</strain>
        <tissue evidence="1">Whole animal</tissue>
    </source>
</reference>
<accession>A0A9D4J6W1</accession>
<sequence>MSRTLVAMFFNQPEPFSNSSKISLGQIFGPSSMANRQYMWRLEFKKVLLQPYKKKCIASWRQCVFKPTETIFELVHDIIGTNLLTKFHEDRTVNVASRVLTGHMLKSHNARRTTDKRRSQKLTMSTLRSVELKMKLKKYHQRRKSD</sequence>
<evidence type="ECO:0000313" key="2">
    <source>
        <dbReference type="Proteomes" id="UP000828390"/>
    </source>
</evidence>
<comment type="caution">
    <text evidence="1">The sequence shown here is derived from an EMBL/GenBank/DDBJ whole genome shotgun (WGS) entry which is preliminary data.</text>
</comment>
<protein>
    <submittedName>
        <fullName evidence="1">Uncharacterized protein</fullName>
    </submittedName>
</protein>
<dbReference type="AlphaFoldDB" id="A0A9D4J6W1"/>